<dbReference type="SUPFAM" id="SSF52374">
    <property type="entry name" value="Nucleotidylyl transferase"/>
    <property type="match status" value="1"/>
</dbReference>
<keyword evidence="14" id="KW-1185">Reference proteome</keyword>
<dbReference type="EMBL" id="CP022133">
    <property type="protein sequence ID" value="ASG66111.1"/>
    <property type="molecule type" value="Genomic_DNA"/>
</dbReference>
<gene>
    <name evidence="11" type="primary">nadD</name>
    <name evidence="13" type="ORF">CEW91_08115</name>
</gene>
<organism evidence="13 14">
    <name type="scientific">Idiomarina piscisalsi</name>
    <dbReference type="NCBI Taxonomy" id="1096243"/>
    <lineage>
        <taxon>Bacteria</taxon>
        <taxon>Pseudomonadati</taxon>
        <taxon>Pseudomonadota</taxon>
        <taxon>Gammaproteobacteria</taxon>
        <taxon>Alteromonadales</taxon>
        <taxon>Idiomarinaceae</taxon>
        <taxon>Idiomarina</taxon>
    </lineage>
</organism>
<comment type="pathway">
    <text evidence="2 11">Cofactor biosynthesis; NAD(+) biosynthesis; deamido-NAD(+) from nicotinate D-ribonucleotide: step 1/1.</text>
</comment>
<dbReference type="NCBIfam" id="TIGR00125">
    <property type="entry name" value="cyt_tran_rel"/>
    <property type="match status" value="1"/>
</dbReference>
<sequence>MIRAVFGGTFDPIHHGHLETSSALMKELGIDRLAFMPSATPPHRAQPEASAKQRLDMVRLACKGYPGFEAEDWELKQTRPSYTASTLAELSEHYPGDTLIFVMGMDSLMSLNQWYQWHDIIKHAHIVVMPRSGVSFEPQDSELKRFIEQHRVYQPGILANSPDGKLYIAQTPLIDISATELRSQLHERPASPPIPTSVYEYIKTNKLYL</sequence>
<dbReference type="CDD" id="cd02165">
    <property type="entry name" value="NMNAT"/>
    <property type="match status" value="1"/>
</dbReference>
<name>A0ABM6LU66_9GAMM</name>
<dbReference type="NCBIfam" id="NF000839">
    <property type="entry name" value="PRK00071.1-1"/>
    <property type="match status" value="1"/>
</dbReference>
<dbReference type="Proteomes" id="UP000197717">
    <property type="component" value="Chromosome"/>
</dbReference>
<evidence type="ECO:0000256" key="10">
    <source>
        <dbReference type="ARBA" id="ARBA00048721"/>
    </source>
</evidence>
<keyword evidence="7 11" id="KW-0547">Nucleotide-binding</keyword>
<dbReference type="PANTHER" id="PTHR39321">
    <property type="entry name" value="NICOTINATE-NUCLEOTIDE ADENYLYLTRANSFERASE-RELATED"/>
    <property type="match status" value="1"/>
</dbReference>
<dbReference type="GO" id="GO:0016779">
    <property type="term" value="F:nucleotidyltransferase activity"/>
    <property type="evidence" value="ECO:0007669"/>
    <property type="project" value="UniProtKB-KW"/>
</dbReference>
<dbReference type="RefSeq" id="WP_088768497.1">
    <property type="nucleotide sequence ID" value="NZ_CP022133.1"/>
</dbReference>
<evidence type="ECO:0000256" key="5">
    <source>
        <dbReference type="ARBA" id="ARBA00022679"/>
    </source>
</evidence>
<evidence type="ECO:0000256" key="3">
    <source>
        <dbReference type="ARBA" id="ARBA00009014"/>
    </source>
</evidence>
<dbReference type="InterPro" id="IPR005248">
    <property type="entry name" value="NadD/NMNAT"/>
</dbReference>
<comment type="similarity">
    <text evidence="3 11">Belongs to the NadD family.</text>
</comment>
<dbReference type="NCBIfam" id="TIGR00482">
    <property type="entry name" value="nicotinate (nicotinamide) nucleotide adenylyltransferase"/>
    <property type="match status" value="1"/>
</dbReference>
<evidence type="ECO:0000256" key="4">
    <source>
        <dbReference type="ARBA" id="ARBA00022642"/>
    </source>
</evidence>
<dbReference type="HAMAP" id="MF_00244">
    <property type="entry name" value="NaMN_adenylyltr"/>
    <property type="match status" value="1"/>
</dbReference>
<evidence type="ECO:0000256" key="7">
    <source>
        <dbReference type="ARBA" id="ARBA00022741"/>
    </source>
</evidence>
<comment type="catalytic activity">
    <reaction evidence="10 11">
        <text>nicotinate beta-D-ribonucleotide + ATP + H(+) = deamido-NAD(+) + diphosphate</text>
        <dbReference type="Rhea" id="RHEA:22860"/>
        <dbReference type="ChEBI" id="CHEBI:15378"/>
        <dbReference type="ChEBI" id="CHEBI:30616"/>
        <dbReference type="ChEBI" id="CHEBI:33019"/>
        <dbReference type="ChEBI" id="CHEBI:57502"/>
        <dbReference type="ChEBI" id="CHEBI:58437"/>
        <dbReference type="EC" id="2.7.7.18"/>
    </reaction>
</comment>
<protein>
    <recommendedName>
        <fullName evidence="11">Probable nicotinate-nucleotide adenylyltransferase</fullName>
        <ecNumber evidence="11">2.7.7.18</ecNumber>
    </recommendedName>
    <alternativeName>
        <fullName evidence="11">Deamido-NAD(+) diphosphorylase</fullName>
    </alternativeName>
    <alternativeName>
        <fullName evidence="11">Deamido-NAD(+) pyrophosphorylase</fullName>
    </alternativeName>
    <alternativeName>
        <fullName evidence="11">Nicotinate mononucleotide adenylyltransferase</fullName>
        <shortName evidence="11">NaMN adenylyltransferase</shortName>
    </alternativeName>
</protein>
<dbReference type="Gene3D" id="3.40.50.620">
    <property type="entry name" value="HUPs"/>
    <property type="match status" value="1"/>
</dbReference>
<accession>A0ABM6LU66</accession>
<keyword evidence="4 11" id="KW-0662">Pyridine nucleotide biosynthesis</keyword>
<reference evidence="13 14" key="1">
    <citation type="submission" date="2017-06" db="EMBL/GenBank/DDBJ databases">
        <title>Complete genome sequence of Idiomarina piscisalsi strain 10PY1A isolated from soil of Soudi Arabia.</title>
        <authorList>
            <person name="Kim M.-C."/>
            <person name="Jung B.K."/>
            <person name="Budiyanto F."/>
            <person name="Nzila A."/>
            <person name="Shin J.-H."/>
        </authorList>
    </citation>
    <scope>NUCLEOTIDE SEQUENCE [LARGE SCALE GENOMIC DNA]</scope>
    <source>
        <strain evidence="13 14">10PY1A</strain>
    </source>
</reference>
<feature type="domain" description="Cytidyltransferase-like" evidence="12">
    <location>
        <begin position="5"/>
        <end position="183"/>
    </location>
</feature>
<evidence type="ECO:0000256" key="2">
    <source>
        <dbReference type="ARBA" id="ARBA00005019"/>
    </source>
</evidence>
<evidence type="ECO:0000256" key="9">
    <source>
        <dbReference type="ARBA" id="ARBA00023027"/>
    </source>
</evidence>
<dbReference type="PANTHER" id="PTHR39321:SF3">
    <property type="entry name" value="PHOSPHOPANTETHEINE ADENYLYLTRANSFERASE"/>
    <property type="match status" value="1"/>
</dbReference>
<dbReference type="EC" id="2.7.7.18" evidence="11"/>
<keyword evidence="6 11" id="KW-0548">Nucleotidyltransferase</keyword>
<evidence type="ECO:0000256" key="6">
    <source>
        <dbReference type="ARBA" id="ARBA00022695"/>
    </source>
</evidence>
<evidence type="ECO:0000259" key="12">
    <source>
        <dbReference type="Pfam" id="PF01467"/>
    </source>
</evidence>
<keyword evidence="8 11" id="KW-0067">ATP-binding</keyword>
<evidence type="ECO:0000256" key="11">
    <source>
        <dbReference type="HAMAP-Rule" id="MF_00244"/>
    </source>
</evidence>
<evidence type="ECO:0000256" key="8">
    <source>
        <dbReference type="ARBA" id="ARBA00022840"/>
    </source>
</evidence>
<comment type="function">
    <text evidence="1 11">Catalyzes the reversible adenylation of nicotinate mononucleotide (NaMN) to nicotinic acid adenine dinucleotide (NaAD).</text>
</comment>
<dbReference type="Pfam" id="PF01467">
    <property type="entry name" value="CTP_transf_like"/>
    <property type="match status" value="1"/>
</dbReference>
<keyword evidence="5 11" id="KW-0808">Transferase</keyword>
<evidence type="ECO:0000313" key="14">
    <source>
        <dbReference type="Proteomes" id="UP000197717"/>
    </source>
</evidence>
<keyword evidence="9 11" id="KW-0520">NAD</keyword>
<dbReference type="InterPro" id="IPR004821">
    <property type="entry name" value="Cyt_trans-like"/>
</dbReference>
<dbReference type="InterPro" id="IPR014729">
    <property type="entry name" value="Rossmann-like_a/b/a_fold"/>
</dbReference>
<evidence type="ECO:0000256" key="1">
    <source>
        <dbReference type="ARBA" id="ARBA00002324"/>
    </source>
</evidence>
<evidence type="ECO:0000313" key="13">
    <source>
        <dbReference type="EMBL" id="ASG66111.1"/>
    </source>
</evidence>
<proteinExistence type="inferred from homology"/>